<dbReference type="Pfam" id="PF01551">
    <property type="entry name" value="Peptidase_M23"/>
    <property type="match status" value="1"/>
</dbReference>
<evidence type="ECO:0000313" key="3">
    <source>
        <dbReference type="EMBL" id="SMP26665.1"/>
    </source>
</evidence>
<accession>A0ABY1P4Z0</accession>
<dbReference type="SUPFAM" id="SSF51261">
    <property type="entry name" value="Duplicated hybrid motif"/>
    <property type="match status" value="1"/>
</dbReference>
<proteinExistence type="predicted"/>
<dbReference type="EMBL" id="FXTY01000005">
    <property type="protein sequence ID" value="SMP26665.1"/>
    <property type="molecule type" value="Genomic_DNA"/>
</dbReference>
<dbReference type="Proteomes" id="UP001157961">
    <property type="component" value="Unassembled WGS sequence"/>
</dbReference>
<name>A0ABY1P4Z0_9RHOB</name>
<reference evidence="3 4" key="1">
    <citation type="submission" date="2017-05" db="EMBL/GenBank/DDBJ databases">
        <authorList>
            <person name="Varghese N."/>
            <person name="Submissions S."/>
        </authorList>
    </citation>
    <scope>NUCLEOTIDE SEQUENCE [LARGE SCALE GENOMIC DNA]</scope>
    <source>
        <strain evidence="3 4">DSM 29734</strain>
    </source>
</reference>
<feature type="signal peptide" evidence="1">
    <location>
        <begin position="1"/>
        <end position="20"/>
    </location>
</feature>
<evidence type="ECO:0000313" key="4">
    <source>
        <dbReference type="Proteomes" id="UP001157961"/>
    </source>
</evidence>
<comment type="caution">
    <text evidence="3">The sequence shown here is derived from an EMBL/GenBank/DDBJ whole genome shotgun (WGS) entry which is preliminary data.</text>
</comment>
<gene>
    <name evidence="3" type="ORF">SAMN06265373_105288</name>
</gene>
<dbReference type="InterPro" id="IPR016047">
    <property type="entry name" value="M23ase_b-sheet_dom"/>
</dbReference>
<evidence type="ECO:0000256" key="1">
    <source>
        <dbReference type="SAM" id="SignalP"/>
    </source>
</evidence>
<organism evidence="3 4">
    <name type="scientific">Shimia sagamensis</name>
    <dbReference type="NCBI Taxonomy" id="1566352"/>
    <lineage>
        <taxon>Bacteria</taxon>
        <taxon>Pseudomonadati</taxon>
        <taxon>Pseudomonadota</taxon>
        <taxon>Alphaproteobacteria</taxon>
        <taxon>Rhodobacterales</taxon>
        <taxon>Roseobacteraceae</taxon>
    </lineage>
</organism>
<keyword evidence="1" id="KW-0732">Signal</keyword>
<keyword evidence="4" id="KW-1185">Reference proteome</keyword>
<dbReference type="RefSeq" id="WP_283426691.1">
    <property type="nucleotide sequence ID" value="NZ_FXTY01000005.1"/>
</dbReference>
<evidence type="ECO:0000259" key="2">
    <source>
        <dbReference type="Pfam" id="PF01551"/>
    </source>
</evidence>
<protein>
    <submittedName>
        <fullName evidence="3">Peptidase family M23</fullName>
    </submittedName>
</protein>
<feature type="chain" id="PRO_5045109553" evidence="1">
    <location>
        <begin position="21"/>
        <end position="320"/>
    </location>
</feature>
<dbReference type="CDD" id="cd12797">
    <property type="entry name" value="M23_peptidase"/>
    <property type="match status" value="1"/>
</dbReference>
<sequence>MQTHSLALICALAAFPAAGAPSFSLPVDCELGETCFIQNYVDHDDSDGHLDHTCGPLSYDGHKGTDFALPTTDAMDAGVNVLAAADGVVLGTRDGMVDKVIAVENIPKLNGKDCGNGVSIDHGGGWVSQYCHMKQDSVAVAQGDEIAAGQVLGQIGLSGRTQFPHLHISIREGNRVVDPFAPEQLGVCGDAQDTLWDNGIDYVGGGLIRIGFEVGLPKFASIKSGMAGRSRVPSQAKALVLFGYAFGSLPDDEMTLTITGPQGTVFDQSVTLEKTQAQYFRAGGKRTPMGGWPKGTYHGAVTITRDGAQLDHQTISLTVE</sequence>
<dbReference type="Gene3D" id="2.70.70.10">
    <property type="entry name" value="Glucose Permease (Domain IIA)"/>
    <property type="match status" value="1"/>
</dbReference>
<feature type="domain" description="M23ase beta-sheet core" evidence="2">
    <location>
        <begin position="61"/>
        <end position="179"/>
    </location>
</feature>
<dbReference type="InterPro" id="IPR050570">
    <property type="entry name" value="Cell_wall_metabolism_enzyme"/>
</dbReference>
<dbReference type="PANTHER" id="PTHR21666:SF270">
    <property type="entry name" value="MUREIN HYDROLASE ACTIVATOR ENVC"/>
    <property type="match status" value="1"/>
</dbReference>
<dbReference type="InterPro" id="IPR011055">
    <property type="entry name" value="Dup_hybrid_motif"/>
</dbReference>
<dbReference type="PANTHER" id="PTHR21666">
    <property type="entry name" value="PEPTIDASE-RELATED"/>
    <property type="match status" value="1"/>
</dbReference>